<feature type="domain" description="GPI inositol-deacylase winged helix" evidence="4">
    <location>
        <begin position="457"/>
        <end position="535"/>
    </location>
</feature>
<dbReference type="SMART" id="SM00248">
    <property type="entry name" value="ANK"/>
    <property type="match status" value="5"/>
</dbReference>
<feature type="region of interest" description="Disordered" evidence="3">
    <location>
        <begin position="1"/>
        <end position="51"/>
    </location>
</feature>
<dbReference type="Proteomes" id="UP000307440">
    <property type="component" value="Unassembled WGS sequence"/>
</dbReference>
<evidence type="ECO:0000259" key="5">
    <source>
        <dbReference type="Pfam" id="PF24883"/>
    </source>
</evidence>
<dbReference type="InterPro" id="IPR054471">
    <property type="entry name" value="GPIID_WHD"/>
</dbReference>
<name>A0A5C3KSZ2_COPMA</name>
<dbReference type="InterPro" id="IPR002110">
    <property type="entry name" value="Ankyrin_rpt"/>
</dbReference>
<dbReference type="SUPFAM" id="SSF52540">
    <property type="entry name" value="P-loop containing nucleoside triphosphate hydrolases"/>
    <property type="match status" value="1"/>
</dbReference>
<dbReference type="PANTHER" id="PTHR10039">
    <property type="entry name" value="AMELOGENIN"/>
    <property type="match status" value="1"/>
</dbReference>
<dbReference type="OrthoDB" id="21416at2759"/>
<evidence type="ECO:0000256" key="2">
    <source>
        <dbReference type="PROSITE-ProRule" id="PRU00023"/>
    </source>
</evidence>
<feature type="compositionally biased region" description="Low complexity" evidence="3">
    <location>
        <begin position="1"/>
        <end position="23"/>
    </location>
</feature>
<organism evidence="6 7">
    <name type="scientific">Coprinopsis marcescibilis</name>
    <name type="common">Agaric fungus</name>
    <name type="synonym">Psathyrella marcescibilis</name>
    <dbReference type="NCBI Taxonomy" id="230819"/>
    <lineage>
        <taxon>Eukaryota</taxon>
        <taxon>Fungi</taxon>
        <taxon>Dikarya</taxon>
        <taxon>Basidiomycota</taxon>
        <taxon>Agaricomycotina</taxon>
        <taxon>Agaricomycetes</taxon>
        <taxon>Agaricomycetidae</taxon>
        <taxon>Agaricales</taxon>
        <taxon>Agaricineae</taxon>
        <taxon>Psathyrellaceae</taxon>
        <taxon>Coprinopsis</taxon>
    </lineage>
</organism>
<dbReference type="AlphaFoldDB" id="A0A5C3KSZ2"/>
<evidence type="ECO:0000256" key="1">
    <source>
        <dbReference type="ARBA" id="ARBA00022737"/>
    </source>
</evidence>
<dbReference type="InterPro" id="IPR056884">
    <property type="entry name" value="NPHP3-like_N"/>
</dbReference>
<dbReference type="Pfam" id="PF12796">
    <property type="entry name" value="Ank_2"/>
    <property type="match status" value="2"/>
</dbReference>
<dbReference type="Gene3D" id="3.40.50.300">
    <property type="entry name" value="P-loop containing nucleotide triphosphate hydrolases"/>
    <property type="match status" value="1"/>
</dbReference>
<dbReference type="PANTHER" id="PTHR10039:SF15">
    <property type="entry name" value="NACHT DOMAIN-CONTAINING PROTEIN"/>
    <property type="match status" value="1"/>
</dbReference>
<protein>
    <submittedName>
        <fullName evidence="6">Uncharacterized protein</fullName>
    </submittedName>
</protein>
<dbReference type="PROSITE" id="PS50297">
    <property type="entry name" value="ANK_REP_REGION"/>
    <property type="match status" value="2"/>
</dbReference>
<dbReference type="Pfam" id="PF22939">
    <property type="entry name" value="WHD_GPIID"/>
    <property type="match status" value="1"/>
</dbReference>
<evidence type="ECO:0000313" key="7">
    <source>
        <dbReference type="Proteomes" id="UP000307440"/>
    </source>
</evidence>
<keyword evidence="7" id="KW-1185">Reference proteome</keyword>
<dbReference type="EMBL" id="ML210370">
    <property type="protein sequence ID" value="TFK18908.1"/>
    <property type="molecule type" value="Genomic_DNA"/>
</dbReference>
<gene>
    <name evidence="6" type="ORF">FA15DRAFT_649026</name>
</gene>
<proteinExistence type="predicted"/>
<dbReference type="InterPro" id="IPR036770">
    <property type="entry name" value="Ankyrin_rpt-contain_sf"/>
</dbReference>
<reference evidence="6 7" key="1">
    <citation type="journal article" date="2019" name="Nat. Ecol. Evol.">
        <title>Megaphylogeny resolves global patterns of mushroom evolution.</title>
        <authorList>
            <person name="Varga T."/>
            <person name="Krizsan K."/>
            <person name="Foldi C."/>
            <person name="Dima B."/>
            <person name="Sanchez-Garcia M."/>
            <person name="Sanchez-Ramirez S."/>
            <person name="Szollosi G.J."/>
            <person name="Szarkandi J.G."/>
            <person name="Papp V."/>
            <person name="Albert L."/>
            <person name="Andreopoulos W."/>
            <person name="Angelini C."/>
            <person name="Antonin V."/>
            <person name="Barry K.W."/>
            <person name="Bougher N.L."/>
            <person name="Buchanan P."/>
            <person name="Buyck B."/>
            <person name="Bense V."/>
            <person name="Catcheside P."/>
            <person name="Chovatia M."/>
            <person name="Cooper J."/>
            <person name="Damon W."/>
            <person name="Desjardin D."/>
            <person name="Finy P."/>
            <person name="Geml J."/>
            <person name="Haridas S."/>
            <person name="Hughes K."/>
            <person name="Justo A."/>
            <person name="Karasinski D."/>
            <person name="Kautmanova I."/>
            <person name="Kiss B."/>
            <person name="Kocsube S."/>
            <person name="Kotiranta H."/>
            <person name="LaButti K.M."/>
            <person name="Lechner B.E."/>
            <person name="Liimatainen K."/>
            <person name="Lipzen A."/>
            <person name="Lukacs Z."/>
            <person name="Mihaltcheva S."/>
            <person name="Morgado L.N."/>
            <person name="Niskanen T."/>
            <person name="Noordeloos M.E."/>
            <person name="Ohm R.A."/>
            <person name="Ortiz-Santana B."/>
            <person name="Ovrebo C."/>
            <person name="Racz N."/>
            <person name="Riley R."/>
            <person name="Savchenko A."/>
            <person name="Shiryaev A."/>
            <person name="Soop K."/>
            <person name="Spirin V."/>
            <person name="Szebenyi C."/>
            <person name="Tomsovsky M."/>
            <person name="Tulloss R.E."/>
            <person name="Uehling J."/>
            <person name="Grigoriev I.V."/>
            <person name="Vagvolgyi C."/>
            <person name="Papp T."/>
            <person name="Martin F.M."/>
            <person name="Miettinen O."/>
            <person name="Hibbett D.S."/>
            <person name="Nagy L.G."/>
        </authorList>
    </citation>
    <scope>NUCLEOTIDE SEQUENCE [LARGE SCALE GENOMIC DNA]</scope>
    <source>
        <strain evidence="6 7">CBS 121175</strain>
    </source>
</reference>
<sequence length="890" mass="98981">MDPLTTTPSVEEPSSSYQESGRSGLRRRRSTVDLPSDQESPVSKKSRLDNEHTIAAPTDMAEAYSSPIGAEGNAAPQMFQEADGVVVQGSSRFIDVSTSYGTLTHPQPDSVNAVPRSSNEYFGAALTSHSFQGASNLAFYGSQTFINTNSFTSTTSTSSTLCAEDFAIIAEALSDINFRNLLADNLRKRVGRTGWWIFNDPRFQRWIRKRRGAIWGVGMPGAGKTILASIIIEHLIAVAKENRRICVAFAFCRYTDALTVEKILAGLLRQILEDHPQTMAFIKPMHDYHALRKTRPSKQELIDTLKSIFTSDLFDQRFFSLDGLDEAKSKTQFDLLKSLDQLPINILLTSRRLPLLEDMVPDAEFFDIVVQDADIEFLIEEKVSGMRTLSRLLEKDGWRRKVVRSVIEKSSGMFLVASLQLDMLGECVNIQELRSALESLPNGVDAMYQATMDRVEGQKQATLAKRVLTWLVHAFQSLKISDLQHAVAVCPDIFEFDQDLIVDSETLLSVCCGLITFEPESKLVRLVHYTARDFLEPYLAHSYPDPHAMIASTCVSILLHHGFHKPEAVILSYDDQIFREVPFLEYSHKQWAPHAHECSSLPPPVTNFVHQCQRFPIFNKYAQFFVPGSSLHVAAAFDFHVLLNQWINPMHLSDARTPPSSAPAGFDINAKTQHDCTGLALAAIFGHTETVRLLFNLEGINARDRAAFGRTPLIWASSEGHKDIVELLLQNSDAEYINARDDDNWTALMCASFNGHVPVVEAFLRLHNSNDTEIGEDGRRIEGVLGGSKMGKVEGIDVNAVDPYGDTALVLAARDGHTDVVRALVKADGIDINYSHSKHGTALMHASRVGRKHVVEVLLQHECIDVNIQTSGGKTALGWALREGHQEIVQ</sequence>
<dbReference type="STRING" id="230819.A0A5C3KSZ2"/>
<keyword evidence="1" id="KW-0677">Repeat</keyword>
<feature type="repeat" description="ANK" evidence="2">
    <location>
        <begin position="708"/>
        <end position="732"/>
    </location>
</feature>
<keyword evidence="2" id="KW-0040">ANK repeat</keyword>
<feature type="repeat" description="ANK" evidence="2">
    <location>
        <begin position="804"/>
        <end position="826"/>
    </location>
</feature>
<evidence type="ECO:0000259" key="4">
    <source>
        <dbReference type="Pfam" id="PF22939"/>
    </source>
</evidence>
<dbReference type="Pfam" id="PF24883">
    <property type="entry name" value="NPHP3_N"/>
    <property type="match status" value="1"/>
</dbReference>
<feature type="domain" description="Nephrocystin 3-like N-terminal" evidence="5">
    <location>
        <begin position="193"/>
        <end position="351"/>
    </location>
</feature>
<evidence type="ECO:0000256" key="3">
    <source>
        <dbReference type="SAM" id="MobiDB-lite"/>
    </source>
</evidence>
<evidence type="ECO:0000313" key="6">
    <source>
        <dbReference type="EMBL" id="TFK18908.1"/>
    </source>
</evidence>
<feature type="non-terminal residue" evidence="6">
    <location>
        <position position="890"/>
    </location>
</feature>
<dbReference type="Gene3D" id="1.25.40.20">
    <property type="entry name" value="Ankyrin repeat-containing domain"/>
    <property type="match status" value="3"/>
</dbReference>
<dbReference type="InterPro" id="IPR027417">
    <property type="entry name" value="P-loop_NTPase"/>
</dbReference>
<dbReference type="PROSITE" id="PS50088">
    <property type="entry name" value="ANK_REPEAT"/>
    <property type="match status" value="2"/>
</dbReference>
<dbReference type="SUPFAM" id="SSF48403">
    <property type="entry name" value="Ankyrin repeat"/>
    <property type="match status" value="1"/>
</dbReference>
<accession>A0A5C3KSZ2</accession>